<organism evidence="3 4">
    <name type="scientific">Paracoccidioides brasiliensis</name>
    <dbReference type="NCBI Taxonomy" id="121759"/>
    <lineage>
        <taxon>Eukaryota</taxon>
        <taxon>Fungi</taxon>
        <taxon>Dikarya</taxon>
        <taxon>Ascomycota</taxon>
        <taxon>Pezizomycotina</taxon>
        <taxon>Eurotiomycetes</taxon>
        <taxon>Eurotiomycetidae</taxon>
        <taxon>Onygenales</taxon>
        <taxon>Ajellomycetaceae</taxon>
        <taxon>Paracoccidioides</taxon>
    </lineage>
</organism>
<protein>
    <submittedName>
        <fullName evidence="3">Uncharacterized protein</fullName>
    </submittedName>
</protein>
<feature type="coiled-coil region" evidence="1">
    <location>
        <begin position="164"/>
        <end position="194"/>
    </location>
</feature>
<keyword evidence="1" id="KW-0175">Coiled coil</keyword>
<feature type="region of interest" description="Disordered" evidence="2">
    <location>
        <begin position="315"/>
        <end position="336"/>
    </location>
</feature>
<feature type="compositionally biased region" description="Polar residues" evidence="2">
    <location>
        <begin position="17"/>
        <end position="26"/>
    </location>
</feature>
<proteinExistence type="predicted"/>
<evidence type="ECO:0000256" key="1">
    <source>
        <dbReference type="SAM" id="Coils"/>
    </source>
</evidence>
<evidence type="ECO:0000256" key="2">
    <source>
        <dbReference type="SAM" id="MobiDB-lite"/>
    </source>
</evidence>
<dbReference type="VEuPathDB" id="FungiDB:PADG_01395"/>
<dbReference type="Proteomes" id="UP000242814">
    <property type="component" value="Unassembled WGS sequence"/>
</dbReference>
<dbReference type="AlphaFoldDB" id="A0A1D2JHH9"/>
<reference evidence="3 4" key="1">
    <citation type="submission" date="2016-06" db="EMBL/GenBank/DDBJ databases">
        <authorList>
            <person name="Kjaerup R.B."/>
            <person name="Dalgaard T.S."/>
            <person name="Juul-Madsen H.R."/>
        </authorList>
    </citation>
    <scope>NUCLEOTIDE SEQUENCE [LARGE SCALE GENOMIC DNA]</scope>
    <source>
        <strain evidence="3 4">Pb300</strain>
    </source>
</reference>
<comment type="caution">
    <text evidence="3">The sequence shown here is derived from an EMBL/GenBank/DDBJ whole genome shotgun (WGS) entry which is preliminary data.</text>
</comment>
<name>A0A1D2JHH9_PARBR</name>
<sequence length="374" mass="42157">MDVHPVASGNGAIAGPSSGTLPTGVSASGAGTGCDQQEEKPSYFSSDENWDSERKLVTALSMLQQMEAKIHALRTLVPTRLLSPLIPIANPDSRTPIPKSPLDMFEELSRTARNGVAEVENFRSEWQNPDMKAIWDRIDLKLVESGGDYPPTTGMWDRDYENILKILDREETMEKEQKRRLEEEEEKVRAASSESGWKDVIEEYKKSDIPISINVPRLADNVGRFSVTIKKISLQFCILQGPCYDSKSPREWQVMIVPRGNATKMETEILDCIKLRDRKWDLRYLLDMLCSYTDVKRTSTSPIFFPHDSVPSPNLSNFPSSKRHHHGSSSKYSKPSTSLKLHGVFFKMPFRIIEITIPNAPPTSAHSKPQTSSF</sequence>
<evidence type="ECO:0000313" key="4">
    <source>
        <dbReference type="Proteomes" id="UP000242814"/>
    </source>
</evidence>
<accession>A0A1D2JHH9</accession>
<evidence type="ECO:0000313" key="3">
    <source>
        <dbReference type="EMBL" id="ODH35813.1"/>
    </source>
</evidence>
<feature type="region of interest" description="Disordered" evidence="2">
    <location>
        <begin position="1"/>
        <end position="48"/>
    </location>
</feature>
<dbReference type="EMBL" id="LZYO01000093">
    <property type="protein sequence ID" value="ODH35813.1"/>
    <property type="molecule type" value="Genomic_DNA"/>
</dbReference>
<dbReference type="VEuPathDB" id="FungiDB:PABG_02881"/>
<gene>
    <name evidence="3" type="ORF">ACO22_02878</name>
</gene>